<feature type="transmembrane region" description="Helical" evidence="2">
    <location>
        <begin position="30"/>
        <end position="54"/>
    </location>
</feature>
<feature type="compositionally biased region" description="Low complexity" evidence="1">
    <location>
        <begin position="65"/>
        <end position="81"/>
    </location>
</feature>
<comment type="caution">
    <text evidence="3">The sequence shown here is derived from an EMBL/GenBank/DDBJ whole genome shotgun (WGS) entry which is preliminary data.</text>
</comment>
<keyword evidence="4" id="KW-1185">Reference proteome</keyword>
<accession>A0ABR4X904</accession>
<feature type="compositionally biased region" description="Basic and acidic residues" evidence="1">
    <location>
        <begin position="98"/>
        <end position="115"/>
    </location>
</feature>
<proteinExistence type="predicted"/>
<keyword evidence="2" id="KW-0472">Membrane</keyword>
<keyword evidence="2" id="KW-1133">Transmembrane helix</keyword>
<evidence type="ECO:0000313" key="3">
    <source>
        <dbReference type="EMBL" id="KGI83084.1"/>
    </source>
</evidence>
<evidence type="ECO:0000256" key="1">
    <source>
        <dbReference type="SAM" id="MobiDB-lite"/>
    </source>
</evidence>
<gene>
    <name evidence="3" type="ORF">IL38_00090</name>
</gene>
<sequence length="140" mass="15690">MVQQPAQLVQFRTQLGHLGLRLLPNPPERLVVGGGFVLLAGLYLTFEFQLVTALPLRQQLVLLQLPSAQPGRPQARQQRGPQRGEDSQPQHPDVVTENQHDRGGQSKTRRAEPQQRRSISSRSRLGIDRVSHAANRTRSL</sequence>
<dbReference type="Proteomes" id="UP000029737">
    <property type="component" value="Unassembled WGS sequence"/>
</dbReference>
<evidence type="ECO:0000313" key="4">
    <source>
        <dbReference type="Proteomes" id="UP000029737"/>
    </source>
</evidence>
<dbReference type="EMBL" id="JPMV01000001">
    <property type="protein sequence ID" value="KGI83084.1"/>
    <property type="molecule type" value="Genomic_DNA"/>
</dbReference>
<keyword evidence="2" id="KW-0812">Transmembrane</keyword>
<feature type="region of interest" description="Disordered" evidence="1">
    <location>
        <begin position="65"/>
        <end position="140"/>
    </location>
</feature>
<organism evidence="3 4">
    <name type="scientific">Actinopolyspora erythraea</name>
    <dbReference type="NCBI Taxonomy" id="414996"/>
    <lineage>
        <taxon>Bacteria</taxon>
        <taxon>Bacillati</taxon>
        <taxon>Actinomycetota</taxon>
        <taxon>Actinomycetes</taxon>
        <taxon>Actinopolysporales</taxon>
        <taxon>Actinopolysporaceae</taxon>
        <taxon>Actinopolyspora</taxon>
    </lineage>
</organism>
<reference evidence="3 4" key="1">
    <citation type="journal article" date="2014" name="PLoS ONE">
        <title>Identification and Characterization of a New Erythromycin Biosynthetic Gene Cluster in Actinopolyspora erythraea YIM90600, a Novel Erythronolide-Producing Halophilic Actinomycete Isolated from Salt Field.</title>
        <authorList>
            <person name="Chen D."/>
            <person name="Feng J."/>
            <person name="Huang L."/>
            <person name="Zhang Q."/>
            <person name="Wu J."/>
            <person name="Zhu X."/>
            <person name="Duan Y."/>
            <person name="Xu Z."/>
        </authorList>
    </citation>
    <scope>NUCLEOTIDE SEQUENCE [LARGE SCALE GENOMIC DNA]</scope>
    <source>
        <strain evidence="3 4">YIM90600</strain>
    </source>
</reference>
<evidence type="ECO:0000256" key="2">
    <source>
        <dbReference type="SAM" id="Phobius"/>
    </source>
</evidence>
<protein>
    <submittedName>
        <fullName evidence="3">Uncharacterized protein</fullName>
    </submittedName>
</protein>
<name>A0ABR4X904_9ACTN</name>